<sequence length="73" mass="8053">MAVDLFHENWRLERRTDGLYVIIEEIGGLGALGPFADAEAARIGFARYFLGLDLAPPSGPVLPKRDADKDDPR</sequence>
<reference evidence="2" key="1">
    <citation type="journal article" date="2019" name="Int. J. Syst. Evol. Microbiol.">
        <title>The Global Catalogue of Microorganisms (GCM) 10K type strain sequencing project: providing services to taxonomists for standard genome sequencing and annotation.</title>
        <authorList>
            <consortium name="The Broad Institute Genomics Platform"/>
            <consortium name="The Broad Institute Genome Sequencing Center for Infectious Disease"/>
            <person name="Wu L."/>
            <person name="Ma J."/>
        </authorList>
    </citation>
    <scope>NUCLEOTIDE SEQUENCE [LARGE SCALE GENOMIC DNA]</scope>
    <source>
        <strain evidence="2">CECT 7069</strain>
    </source>
</reference>
<organism evidence="1 2">
    <name type="scientific">Methylobacterium adhaesivum</name>
    <dbReference type="NCBI Taxonomy" id="333297"/>
    <lineage>
        <taxon>Bacteria</taxon>
        <taxon>Pseudomonadati</taxon>
        <taxon>Pseudomonadota</taxon>
        <taxon>Alphaproteobacteria</taxon>
        <taxon>Hyphomicrobiales</taxon>
        <taxon>Methylobacteriaceae</taxon>
        <taxon>Methylobacterium</taxon>
    </lineage>
</organism>
<accession>A0ABT8BJS8</accession>
<dbReference type="Proteomes" id="UP001224644">
    <property type="component" value="Unassembled WGS sequence"/>
</dbReference>
<name>A0ABT8BJS8_9HYPH</name>
<proteinExistence type="predicted"/>
<protein>
    <submittedName>
        <fullName evidence="1">Uncharacterized protein</fullName>
    </submittedName>
</protein>
<dbReference type="RefSeq" id="WP_238225551.1">
    <property type="nucleotide sequence ID" value="NZ_BPQD01000014.1"/>
</dbReference>
<gene>
    <name evidence="1" type="ORF">QWZ12_13195</name>
</gene>
<keyword evidence="2" id="KW-1185">Reference proteome</keyword>
<comment type="caution">
    <text evidence="1">The sequence shown here is derived from an EMBL/GenBank/DDBJ whole genome shotgun (WGS) entry which is preliminary data.</text>
</comment>
<evidence type="ECO:0000313" key="1">
    <source>
        <dbReference type="EMBL" id="MDN3591561.1"/>
    </source>
</evidence>
<evidence type="ECO:0000313" key="2">
    <source>
        <dbReference type="Proteomes" id="UP001224644"/>
    </source>
</evidence>
<dbReference type="EMBL" id="JAUFPX010000012">
    <property type="protein sequence ID" value="MDN3591561.1"/>
    <property type="molecule type" value="Genomic_DNA"/>
</dbReference>